<dbReference type="Proteomes" id="UP000321595">
    <property type="component" value="Chromosome"/>
</dbReference>
<evidence type="ECO:0000256" key="2">
    <source>
        <dbReference type="HAMAP-Rule" id="MF_00489"/>
    </source>
</evidence>
<gene>
    <name evidence="3" type="ORF">FRD01_23395</name>
</gene>
<sequence>MKIWVDADATPNAIKEILVKASWKREIDVVFVANRWMEKPKSSRASAVVVSAGADVADDHIVEELEAGDLVISADIPLAARVVEKGGEVLTPYGRELDEENVREALSLRDFQQELRDQGVQAGGPPPFSESHKQTFANALDRWITKAKR</sequence>
<keyword evidence="4" id="KW-1185">Reference proteome</keyword>
<name>A0A5B8XXI6_9DELT</name>
<protein>
    <recommendedName>
        <fullName evidence="2">UPF0178 protein FRD01_23395</fullName>
    </recommendedName>
</protein>
<dbReference type="NCBIfam" id="NF001095">
    <property type="entry name" value="PRK00124.1"/>
    <property type="match status" value="1"/>
</dbReference>
<comment type="similarity">
    <text evidence="1 2">Belongs to the UPF0178 family.</text>
</comment>
<evidence type="ECO:0000313" key="3">
    <source>
        <dbReference type="EMBL" id="QED30124.1"/>
    </source>
</evidence>
<dbReference type="AlphaFoldDB" id="A0A5B8XXI6"/>
<dbReference type="KEGG" id="bbae:FRD01_23395"/>
<dbReference type="Pfam" id="PF02639">
    <property type="entry name" value="DUF188"/>
    <property type="match status" value="1"/>
</dbReference>
<dbReference type="InterPro" id="IPR003791">
    <property type="entry name" value="UPF0178"/>
</dbReference>
<reference evidence="3 4" key="1">
    <citation type="submission" date="2019-08" db="EMBL/GenBank/DDBJ databases">
        <authorList>
            <person name="Liang Q."/>
        </authorList>
    </citation>
    <scope>NUCLEOTIDE SEQUENCE [LARGE SCALE GENOMIC DNA]</scope>
    <source>
        <strain evidence="3 4">V1718</strain>
    </source>
</reference>
<accession>A0A5B8XXI6</accession>
<dbReference type="RefSeq" id="WP_146963534.1">
    <property type="nucleotide sequence ID" value="NZ_CP042467.1"/>
</dbReference>
<dbReference type="PANTHER" id="PTHR35146:SF1">
    <property type="entry name" value="UPF0178 PROTEIN YAII"/>
    <property type="match status" value="1"/>
</dbReference>
<proteinExistence type="inferred from homology"/>
<dbReference type="EMBL" id="CP042467">
    <property type="protein sequence ID" value="QED30124.1"/>
    <property type="molecule type" value="Genomic_DNA"/>
</dbReference>
<dbReference type="HAMAP" id="MF_00489">
    <property type="entry name" value="UPF0178"/>
    <property type="match status" value="1"/>
</dbReference>
<dbReference type="OrthoDB" id="9798918at2"/>
<dbReference type="PANTHER" id="PTHR35146">
    <property type="entry name" value="UPF0178 PROTEIN YAII"/>
    <property type="match status" value="1"/>
</dbReference>
<organism evidence="3 4">
    <name type="scientific">Microvenator marinus</name>
    <dbReference type="NCBI Taxonomy" id="2600177"/>
    <lineage>
        <taxon>Bacteria</taxon>
        <taxon>Deltaproteobacteria</taxon>
        <taxon>Bradymonadales</taxon>
        <taxon>Microvenatoraceae</taxon>
        <taxon>Microvenator</taxon>
    </lineage>
</organism>
<evidence type="ECO:0000256" key="1">
    <source>
        <dbReference type="ARBA" id="ARBA00008522"/>
    </source>
</evidence>
<evidence type="ECO:0000313" key="4">
    <source>
        <dbReference type="Proteomes" id="UP000321595"/>
    </source>
</evidence>
<dbReference type="CDD" id="cd18720">
    <property type="entry name" value="PIN_YqxD-like"/>
    <property type="match status" value="1"/>
</dbReference>